<dbReference type="GO" id="GO:0006826">
    <property type="term" value="P:iron ion transport"/>
    <property type="evidence" value="ECO:0007669"/>
    <property type="project" value="UniProtKB-KW"/>
</dbReference>
<dbReference type="Pfam" id="PF00593">
    <property type="entry name" value="TonB_dep_Rec_b-barrel"/>
    <property type="match status" value="1"/>
</dbReference>
<dbReference type="InterPro" id="IPR000531">
    <property type="entry name" value="Beta-barrel_TonB"/>
</dbReference>
<evidence type="ECO:0000313" key="17">
    <source>
        <dbReference type="Proteomes" id="UP000316624"/>
    </source>
</evidence>
<evidence type="ECO:0000256" key="4">
    <source>
        <dbReference type="ARBA" id="ARBA00022496"/>
    </source>
</evidence>
<keyword evidence="7" id="KW-0406">Ion transport</keyword>
<dbReference type="Gene3D" id="2.40.170.20">
    <property type="entry name" value="TonB-dependent receptor, beta-barrel domain"/>
    <property type="match status" value="1"/>
</dbReference>
<dbReference type="PANTHER" id="PTHR32552">
    <property type="entry name" value="FERRICHROME IRON RECEPTOR-RELATED"/>
    <property type="match status" value="1"/>
</dbReference>
<evidence type="ECO:0000256" key="2">
    <source>
        <dbReference type="ARBA" id="ARBA00022448"/>
    </source>
</evidence>
<proteinExistence type="inferred from homology"/>
<evidence type="ECO:0000256" key="11">
    <source>
        <dbReference type="PROSITE-ProRule" id="PRU01360"/>
    </source>
</evidence>
<keyword evidence="17" id="KW-1185">Reference proteome</keyword>
<dbReference type="AlphaFoldDB" id="A0A562KKR9"/>
<name>A0A562KKR9_SPHWJ</name>
<evidence type="ECO:0000256" key="12">
    <source>
        <dbReference type="RuleBase" id="RU003357"/>
    </source>
</evidence>
<evidence type="ECO:0000256" key="13">
    <source>
        <dbReference type="SAM" id="SignalP"/>
    </source>
</evidence>
<evidence type="ECO:0000259" key="14">
    <source>
        <dbReference type="Pfam" id="PF00593"/>
    </source>
</evidence>
<sequence length="765" mass="81533">MAKLSKRYLCGVACISVCAGSLPAFAQSSDPAQGDAQARSTQPAAPTADAGVADIVVTAQRRSENLQRTALAVSAVSGDALLRAGVVQPQDLTKVVPALKLAAIGGSGTVVTIRGVGTFPGNPYAEPGVAVNLDGVYLARSGGPNGLFYDLERVEVLKGPQGTLYGRNATAGAINIIAKKPTDSFGVEGSIEGGNYNFYRGVLAVNVPLGEGAAMRASGTISRRDGYFDDGYSDDKTEGGRLQLKLEPTSRLEILLSADYAHTGGKGPNGVLSPYLDPSHPFRGASRDGTNELFQAVSLALTGGTNPNFIPPILDDGHVNQRNWGVSATIDYDLGPAKLTIIPAYRDSKNKYLMYNAGFPVSSNERSKATSVEARLASNGSGPLTWLLGGYFFREHVDFDLDANNGVSVSNTSPDLVTKSYAAFGQLTYSLTSNLRATGGLRFTREEKSQGGSFGFVIPPEGAGACGAFDSATSFCTFPLNGELNASRLTYKAGLEYDAGPNSLLYANVSTGFKAGGFYGSQAPNTFRPEKLTAYTFGAKNRFFDNKLQFNLEVFYWDYKDQQITHVGPVQPIGFTVITENAGKSRLYGAEADLIWSPSARDMFHANVQYLNTKYTDLHYTQTTLAGPPATVCPTTPVAGQPEVVVNCSGNPVMLSPKWTANLSYSHRFPLANGSELEAQVGTQIQSGYWTGIEYLPGERQKASTVSNASLTYRPDGSRFTISAYIDNIEDSTVKAFAFVQPVLGMPVVILKAPRTFGGRVTFNF</sequence>
<evidence type="ECO:0000256" key="5">
    <source>
        <dbReference type="ARBA" id="ARBA00022692"/>
    </source>
</evidence>
<evidence type="ECO:0000256" key="7">
    <source>
        <dbReference type="ARBA" id="ARBA00023065"/>
    </source>
</evidence>
<evidence type="ECO:0000256" key="8">
    <source>
        <dbReference type="ARBA" id="ARBA00023077"/>
    </source>
</evidence>
<evidence type="ECO:0000256" key="6">
    <source>
        <dbReference type="ARBA" id="ARBA00023004"/>
    </source>
</evidence>
<keyword evidence="4" id="KW-0410">Iron transport</keyword>
<keyword evidence="10 11" id="KW-0998">Cell outer membrane</keyword>
<keyword evidence="16" id="KW-0675">Receptor</keyword>
<keyword evidence="2 11" id="KW-0813">Transport</keyword>
<dbReference type="EMBL" id="VLKK01000003">
    <property type="protein sequence ID" value="TWH95944.1"/>
    <property type="molecule type" value="Genomic_DNA"/>
</dbReference>
<keyword evidence="13" id="KW-0732">Signal</keyword>
<dbReference type="GO" id="GO:0009279">
    <property type="term" value="C:cell outer membrane"/>
    <property type="evidence" value="ECO:0007669"/>
    <property type="project" value="UniProtKB-SubCell"/>
</dbReference>
<feature type="signal peptide" evidence="13">
    <location>
        <begin position="1"/>
        <end position="26"/>
    </location>
</feature>
<comment type="subcellular location">
    <subcellularLocation>
        <location evidence="1 11">Cell outer membrane</location>
        <topology evidence="1 11">Multi-pass membrane protein</topology>
    </subcellularLocation>
</comment>
<dbReference type="InterPro" id="IPR036942">
    <property type="entry name" value="Beta-barrel_TonB_sf"/>
</dbReference>
<dbReference type="SUPFAM" id="SSF56935">
    <property type="entry name" value="Porins"/>
    <property type="match status" value="1"/>
</dbReference>
<gene>
    <name evidence="16" type="ORF">IQ35_01031</name>
</gene>
<evidence type="ECO:0000259" key="15">
    <source>
        <dbReference type="Pfam" id="PF07715"/>
    </source>
</evidence>
<feature type="chain" id="PRO_5021834259" evidence="13">
    <location>
        <begin position="27"/>
        <end position="765"/>
    </location>
</feature>
<dbReference type="InterPro" id="IPR039426">
    <property type="entry name" value="TonB-dep_rcpt-like"/>
</dbReference>
<dbReference type="PANTHER" id="PTHR32552:SF81">
    <property type="entry name" value="TONB-DEPENDENT OUTER MEMBRANE RECEPTOR"/>
    <property type="match status" value="1"/>
</dbReference>
<organism evidence="16 17">
    <name type="scientific">Sphingobium wenxiniae (strain DSM 21828 / CGMCC 1.7748 / JZ-1)</name>
    <dbReference type="NCBI Taxonomy" id="595605"/>
    <lineage>
        <taxon>Bacteria</taxon>
        <taxon>Pseudomonadati</taxon>
        <taxon>Pseudomonadota</taxon>
        <taxon>Alphaproteobacteria</taxon>
        <taxon>Sphingomonadales</taxon>
        <taxon>Sphingomonadaceae</taxon>
        <taxon>Sphingobium</taxon>
    </lineage>
</organism>
<keyword evidence="9 11" id="KW-0472">Membrane</keyword>
<evidence type="ECO:0000256" key="3">
    <source>
        <dbReference type="ARBA" id="ARBA00022452"/>
    </source>
</evidence>
<feature type="domain" description="TonB-dependent receptor plug" evidence="15">
    <location>
        <begin position="66"/>
        <end position="173"/>
    </location>
</feature>
<dbReference type="Pfam" id="PF07715">
    <property type="entry name" value="Plug"/>
    <property type="match status" value="1"/>
</dbReference>
<dbReference type="Proteomes" id="UP000316624">
    <property type="component" value="Unassembled WGS sequence"/>
</dbReference>
<dbReference type="InterPro" id="IPR012910">
    <property type="entry name" value="Plug_dom"/>
</dbReference>
<reference evidence="16 17" key="1">
    <citation type="journal article" date="2015" name="Stand. Genomic Sci.">
        <title>Genomic Encyclopedia of Bacterial and Archaeal Type Strains, Phase III: the genomes of soil and plant-associated and newly described type strains.</title>
        <authorList>
            <person name="Whitman W.B."/>
            <person name="Woyke T."/>
            <person name="Klenk H.P."/>
            <person name="Zhou Y."/>
            <person name="Lilburn T.G."/>
            <person name="Beck B.J."/>
            <person name="De Vos P."/>
            <person name="Vandamme P."/>
            <person name="Eisen J.A."/>
            <person name="Garrity G."/>
            <person name="Hugenholtz P."/>
            <person name="Kyrpides N.C."/>
        </authorList>
    </citation>
    <scope>NUCLEOTIDE SEQUENCE [LARGE SCALE GENOMIC DNA]</scope>
    <source>
        <strain evidence="16 17">CGMCC 1.7748</strain>
    </source>
</reference>
<protein>
    <submittedName>
        <fullName evidence="16">Iron complex outermembrane receptor protein</fullName>
    </submittedName>
</protein>
<evidence type="ECO:0000313" key="16">
    <source>
        <dbReference type="EMBL" id="TWH95944.1"/>
    </source>
</evidence>
<dbReference type="PROSITE" id="PS52016">
    <property type="entry name" value="TONB_DEPENDENT_REC_3"/>
    <property type="match status" value="1"/>
</dbReference>
<keyword evidence="3 11" id="KW-1134">Transmembrane beta strand</keyword>
<comment type="caution">
    <text evidence="16">The sequence shown here is derived from an EMBL/GenBank/DDBJ whole genome shotgun (WGS) entry which is preliminary data.</text>
</comment>
<keyword evidence="8 12" id="KW-0798">TonB box</keyword>
<keyword evidence="5 11" id="KW-0812">Transmembrane</keyword>
<accession>A0A562KKR9</accession>
<evidence type="ECO:0000256" key="9">
    <source>
        <dbReference type="ARBA" id="ARBA00023136"/>
    </source>
</evidence>
<keyword evidence="6" id="KW-0408">Iron</keyword>
<comment type="similarity">
    <text evidence="11 12">Belongs to the TonB-dependent receptor family.</text>
</comment>
<evidence type="ECO:0000256" key="10">
    <source>
        <dbReference type="ARBA" id="ARBA00023237"/>
    </source>
</evidence>
<evidence type="ECO:0000256" key="1">
    <source>
        <dbReference type="ARBA" id="ARBA00004571"/>
    </source>
</evidence>
<feature type="domain" description="TonB-dependent receptor-like beta-barrel" evidence="14">
    <location>
        <begin position="295"/>
        <end position="729"/>
    </location>
</feature>